<comment type="subunit">
    <text evidence="7">Homodimer.</text>
</comment>
<dbReference type="GO" id="GO:0000045">
    <property type="term" value="P:autophagosome assembly"/>
    <property type="evidence" value="ECO:0007669"/>
    <property type="project" value="UniProtKB-UniRule"/>
</dbReference>
<dbReference type="GO" id="GO:0015031">
    <property type="term" value="P:protein transport"/>
    <property type="evidence" value="ECO:0007669"/>
    <property type="project" value="UniProtKB-KW"/>
</dbReference>
<dbReference type="GO" id="GO:1990316">
    <property type="term" value="C:Atg1/ULK1 kinase complex"/>
    <property type="evidence" value="ECO:0007669"/>
    <property type="project" value="TreeGrafter"/>
</dbReference>
<reference evidence="12" key="1">
    <citation type="journal article" date="2020" name="Stud. Mycol.">
        <title>101 Dothideomycetes genomes: a test case for predicting lifestyles and emergence of pathogens.</title>
        <authorList>
            <person name="Haridas S."/>
            <person name="Albert R."/>
            <person name="Binder M."/>
            <person name="Bloem J."/>
            <person name="Labutti K."/>
            <person name="Salamov A."/>
            <person name="Andreopoulos B."/>
            <person name="Baker S."/>
            <person name="Barry K."/>
            <person name="Bills G."/>
            <person name="Bluhm B."/>
            <person name="Cannon C."/>
            <person name="Castanera R."/>
            <person name="Culley D."/>
            <person name="Daum C."/>
            <person name="Ezra D."/>
            <person name="Gonzalez J."/>
            <person name="Henrissat B."/>
            <person name="Kuo A."/>
            <person name="Liang C."/>
            <person name="Lipzen A."/>
            <person name="Lutzoni F."/>
            <person name="Magnuson J."/>
            <person name="Mondo S."/>
            <person name="Nolan M."/>
            <person name="Ohm R."/>
            <person name="Pangilinan J."/>
            <person name="Park H.-J."/>
            <person name="Ramirez L."/>
            <person name="Alfaro M."/>
            <person name="Sun H."/>
            <person name="Tritt A."/>
            <person name="Yoshinaga Y."/>
            <person name="Zwiers L.-H."/>
            <person name="Turgeon B."/>
            <person name="Goodwin S."/>
            <person name="Spatafora J."/>
            <person name="Crous P."/>
            <person name="Grigoriev I."/>
        </authorList>
    </citation>
    <scope>NUCLEOTIDE SEQUENCE</scope>
    <source>
        <strain evidence="12">CBS 101060</strain>
    </source>
</reference>
<evidence type="ECO:0000259" key="10">
    <source>
        <dbReference type="Pfam" id="PF04108"/>
    </source>
</evidence>
<dbReference type="GO" id="GO:0060090">
    <property type="term" value="F:molecular adaptor activity"/>
    <property type="evidence" value="ECO:0007669"/>
    <property type="project" value="TreeGrafter"/>
</dbReference>
<evidence type="ECO:0000313" key="12">
    <source>
        <dbReference type="EMBL" id="KAF2843420.1"/>
    </source>
</evidence>
<keyword evidence="13" id="KW-1185">Reference proteome</keyword>
<feature type="coiled-coil region" evidence="8">
    <location>
        <begin position="761"/>
        <end position="788"/>
    </location>
</feature>
<evidence type="ECO:0000256" key="8">
    <source>
        <dbReference type="SAM" id="Coils"/>
    </source>
</evidence>
<comment type="subcellular location">
    <subcellularLocation>
        <location evidence="7">Preautophagosomal structure membrane</location>
        <topology evidence="7">Peripheral membrane protein</topology>
    </subcellularLocation>
    <subcellularLocation>
        <location evidence="7">Vacuole membrane</location>
        <topology evidence="7">Peripheral membrane protein</topology>
    </subcellularLocation>
    <text evidence="7">During pexophagy, accumulates in the vacuolar membrane region, where the peroxisomes contact the vacuole.</text>
</comment>
<feature type="domain" description="Autophagy protein ATG17-like" evidence="10">
    <location>
        <begin position="97"/>
        <end position="459"/>
    </location>
</feature>
<dbReference type="Pfam" id="PF10377">
    <property type="entry name" value="ATG11"/>
    <property type="match status" value="1"/>
</dbReference>
<dbReference type="InterPro" id="IPR040040">
    <property type="entry name" value="ATG11"/>
</dbReference>
<evidence type="ECO:0000256" key="9">
    <source>
        <dbReference type="SAM" id="MobiDB-lite"/>
    </source>
</evidence>
<evidence type="ECO:0000256" key="2">
    <source>
        <dbReference type="ARBA" id="ARBA00013804"/>
    </source>
</evidence>
<feature type="coiled-coil region" evidence="8">
    <location>
        <begin position="813"/>
        <end position="970"/>
    </location>
</feature>
<dbReference type="InterPro" id="IPR045326">
    <property type="entry name" value="ATG17-like_dom"/>
</dbReference>
<dbReference type="EMBL" id="MU006089">
    <property type="protein sequence ID" value="KAF2843420.1"/>
    <property type="molecule type" value="Genomic_DNA"/>
</dbReference>
<feature type="compositionally biased region" description="Polar residues" evidence="9">
    <location>
        <begin position="1264"/>
        <end position="1278"/>
    </location>
</feature>
<dbReference type="GO" id="GO:0034045">
    <property type="term" value="C:phagophore assembly site membrane"/>
    <property type="evidence" value="ECO:0007669"/>
    <property type="project" value="UniProtKB-SubCell"/>
</dbReference>
<comment type="caution">
    <text evidence="12">The sequence shown here is derived from an EMBL/GenBank/DDBJ whole genome shotgun (WGS) entry which is preliminary data.</text>
</comment>
<feature type="region of interest" description="Disordered" evidence="9">
    <location>
        <begin position="1261"/>
        <end position="1399"/>
    </location>
</feature>
<keyword evidence="5 7" id="KW-0072">Autophagy</keyword>
<keyword evidence="4 7" id="KW-0653">Protein transport</keyword>
<evidence type="ECO:0000256" key="5">
    <source>
        <dbReference type="ARBA" id="ARBA00023006"/>
    </source>
</evidence>
<accession>A0A9P4VVC6</accession>
<keyword evidence="7" id="KW-0926">Vacuole</keyword>
<protein>
    <recommendedName>
        <fullName evidence="2 7">Autophagy-related protein 11</fullName>
    </recommendedName>
</protein>
<dbReference type="GO" id="GO:0019901">
    <property type="term" value="F:protein kinase binding"/>
    <property type="evidence" value="ECO:0007669"/>
    <property type="project" value="TreeGrafter"/>
</dbReference>
<evidence type="ECO:0000256" key="4">
    <source>
        <dbReference type="ARBA" id="ARBA00022927"/>
    </source>
</evidence>
<feature type="compositionally biased region" description="Polar residues" evidence="9">
    <location>
        <begin position="596"/>
        <end position="616"/>
    </location>
</feature>
<keyword evidence="7" id="KW-0472">Membrane</keyword>
<name>A0A9P4VVC6_9PEZI</name>
<proteinExistence type="inferred from homology"/>
<feature type="domain" description="Autophagy-related protein 11 C-terminal" evidence="11">
    <location>
        <begin position="1088"/>
        <end position="1235"/>
    </location>
</feature>
<dbReference type="GO" id="GO:0061709">
    <property type="term" value="P:reticulophagy"/>
    <property type="evidence" value="ECO:0007669"/>
    <property type="project" value="TreeGrafter"/>
</dbReference>
<evidence type="ECO:0000256" key="1">
    <source>
        <dbReference type="ARBA" id="ARBA00009729"/>
    </source>
</evidence>
<feature type="compositionally biased region" description="Low complexity" evidence="9">
    <location>
        <begin position="1328"/>
        <end position="1376"/>
    </location>
</feature>
<evidence type="ECO:0000256" key="6">
    <source>
        <dbReference type="ARBA" id="ARBA00023054"/>
    </source>
</evidence>
<dbReference type="PANTHER" id="PTHR13222:SF1">
    <property type="entry name" value="RB1-INDUCIBLE COILED-COIL PROTEIN 1"/>
    <property type="match status" value="1"/>
</dbReference>
<evidence type="ECO:0000313" key="13">
    <source>
        <dbReference type="Proteomes" id="UP000799429"/>
    </source>
</evidence>
<dbReference type="GO" id="GO:0000422">
    <property type="term" value="P:autophagy of mitochondrion"/>
    <property type="evidence" value="ECO:0007669"/>
    <property type="project" value="TreeGrafter"/>
</dbReference>
<feature type="compositionally biased region" description="Low complexity" evidence="9">
    <location>
        <begin position="628"/>
        <end position="637"/>
    </location>
</feature>
<feature type="region of interest" description="Disordered" evidence="9">
    <location>
        <begin position="588"/>
        <end position="639"/>
    </location>
</feature>
<dbReference type="PANTHER" id="PTHR13222">
    <property type="entry name" value="RB1-INDUCIBLE COILED-COIL"/>
    <property type="match status" value="1"/>
</dbReference>
<comment type="similarity">
    <text evidence="1 7">Belongs to the ATG11 family.</text>
</comment>
<dbReference type="InterPro" id="IPR019460">
    <property type="entry name" value="Atg11_C"/>
</dbReference>
<evidence type="ECO:0000256" key="7">
    <source>
        <dbReference type="RuleBase" id="RU367075"/>
    </source>
</evidence>
<dbReference type="GO" id="GO:1903599">
    <property type="term" value="P:positive regulation of autophagy of mitochondrion"/>
    <property type="evidence" value="ECO:0007669"/>
    <property type="project" value="UniProtKB-UniRule"/>
</dbReference>
<dbReference type="OrthoDB" id="447953at2759"/>
<dbReference type="Gene3D" id="1.10.287.1490">
    <property type="match status" value="1"/>
</dbReference>
<feature type="region of interest" description="Disordered" evidence="9">
    <location>
        <begin position="1197"/>
        <end position="1216"/>
    </location>
</feature>
<evidence type="ECO:0000256" key="3">
    <source>
        <dbReference type="ARBA" id="ARBA00022448"/>
    </source>
</evidence>
<evidence type="ECO:0000259" key="11">
    <source>
        <dbReference type="Pfam" id="PF10377"/>
    </source>
</evidence>
<feature type="compositionally biased region" description="Low complexity" evidence="9">
    <location>
        <begin position="1286"/>
        <end position="1299"/>
    </location>
</feature>
<organism evidence="12 13">
    <name type="scientific">Patellaria atrata CBS 101060</name>
    <dbReference type="NCBI Taxonomy" id="1346257"/>
    <lineage>
        <taxon>Eukaryota</taxon>
        <taxon>Fungi</taxon>
        <taxon>Dikarya</taxon>
        <taxon>Ascomycota</taxon>
        <taxon>Pezizomycotina</taxon>
        <taxon>Dothideomycetes</taxon>
        <taxon>Dothideomycetes incertae sedis</taxon>
        <taxon>Patellariales</taxon>
        <taxon>Patellariaceae</taxon>
        <taxon>Patellaria</taxon>
    </lineage>
</organism>
<dbReference type="Proteomes" id="UP000799429">
    <property type="component" value="Unassembled WGS sequence"/>
</dbReference>
<gene>
    <name evidence="12" type="ORF">M501DRAFT_926259</name>
</gene>
<keyword evidence="3 7" id="KW-0813">Transport</keyword>
<comment type="function">
    <text evidence="7">Involved in cytoplasm to vacuole transport (Cvt), pexophagy, mitophagy and nucleophagy. Recruits mitochondria for their selective degradation via autophagy (mitophagy) during starvation. Works as scaffold proteins that recruit ATG proteins to the pre-autophagosome (PAS), the site of vesicle/autophagosome formation. Required for the Cvt vesicles completion.</text>
</comment>
<dbReference type="GO" id="GO:0034517">
    <property type="term" value="P:ribophagy"/>
    <property type="evidence" value="ECO:0007669"/>
    <property type="project" value="TreeGrafter"/>
</dbReference>
<keyword evidence="6 8" id="KW-0175">Coiled coil</keyword>
<dbReference type="GO" id="GO:0005774">
    <property type="term" value="C:vacuolar membrane"/>
    <property type="evidence" value="ECO:0007669"/>
    <property type="project" value="UniProtKB-SubCell"/>
</dbReference>
<dbReference type="Pfam" id="PF04108">
    <property type="entry name" value="ATG17_like"/>
    <property type="match status" value="1"/>
</dbReference>
<feature type="coiled-coil region" evidence="8">
    <location>
        <begin position="651"/>
        <end position="731"/>
    </location>
</feature>
<feature type="coiled-coil region" evidence="8">
    <location>
        <begin position="548"/>
        <end position="582"/>
    </location>
</feature>
<dbReference type="GO" id="GO:0034727">
    <property type="term" value="P:piecemeal microautophagy of the nucleus"/>
    <property type="evidence" value="ECO:0007669"/>
    <property type="project" value="TreeGrafter"/>
</dbReference>
<sequence length="1399" mass="157732">MSLQLYVAHTGERYDVDPVSFSSLDALRNWLSKTTSIRSQDQILLTTRGKHVKLQALLTEKELFLYDRNSFTLSKSSNAVPESPLPKKYLPEKAPDTLTDQNDLKAWQSLFKSRRDWSVNILERCRLMAQEAQKIFQEQSIIERGPRVASGNHESHVRSLEQKHAENSKWYSDLTQEQEANLVRWEQDLERLKSIPAKPSFLPLISTSRSLARKESKRRSTDNALLYDFVDIDAVRHAADGSKSATDAIGKRLSDFGNVINKIVSEYHDLSSTMGQSQSRSLGEDGDEPFRLYEEIEIVVKKVASDYDHVLSLTAASKPIASVSKMALLHTRNYLPTIAELSVEMSDLLRRLVEQKNSAARISLQHMQAIAAIESKLSSANNEVSSFDIPPNELENFEIVASVSRLPFTYGSLLIEAFRRREWVDKIKKDSAALAEEIATYREEEEQRRKKWLKSMSDLIDIDSLQGPIIGVEINLKGDDDNLPAVTRTELEDFLRVLREVGGFQEELEVLIQTVKTLNKPTKQQVKRAKTFKMGSVHEAAFGKGSLMLRGEDEAQVLKDANAKLQEELRGQKSRVRKLEDLLHRQTQLGRLPGNSGFQSQMSQPGEPSTPPQHMNFSPRLHDELSRRSSVSSRRFSLNQNGDEKAITRRIMKLEADLGVEREQRESLEEQIRLRINERDEMQQQVEEANFTKRDLMANLESLQQEFTEERKILEDELSKLKFKFEETEDELDRVLASRDSERTSTDARIEGLIAELANLKTSAADEVQTANDRVAQMEEELEARSRSLAEDQEPLISAYSQLAPEHSPPSSLAELANDLERLVQQSVDHAQELSQAINMAKSENEALRTSSEKYEAETKSLYTQLHRKSSECIELRDRLASEAARVNAITSELEEERGHLLSLRTKFAEGETGSEALRQRITDEEKRVGDLSSELAAVRSHADSLNAELLSLQAEHHKLEITIESHESRLGQRATHAKDITQRLFAQRERLYRLLESLGFAVTYSDEAMLIQRASKSGASTVLMDANASSVRVRVENYSSSTRKAPGLNSDINALLWMEKDSSKEEAEKFEDYIKYIDSFDLETFCDAISKRMRDIEHTARKWQKEARAYREKSHRSQSEAHDKIAFRSFKEGDLALFLPTRNQATRPWAAFNVGAPHYFLREQDTHKLHNKEWLVARISKIEERVVNLSKAMENAHGDNQSLADTSDGGISYEDDNPFELSDGLRWYLIDAAEEKSGAPSTPGMGKSTVASAHVDARGSIRINRTSGAQDASKTLNKSLDSRRSSSTSKKSAPTSLLNQPRGSSEALRPPSADAQKLPPTQLRTESQPSQAPSQTPQIPQTPQASQPAQDSQPAQPAQPAQPTTSTPTTSNQTQGSKAGRTAKEVWKEPWGLYWSGG</sequence>